<dbReference type="Gene3D" id="1.10.287.70">
    <property type="match status" value="1"/>
</dbReference>
<gene>
    <name evidence="4" type="ORF">CCMP2556_LOCUS14218</name>
</gene>
<dbReference type="PANTHER" id="PTHR10217">
    <property type="entry name" value="VOLTAGE AND LIGAND GATED POTASSIUM CHANNEL"/>
    <property type="match status" value="1"/>
</dbReference>
<dbReference type="Gene3D" id="2.60.120.10">
    <property type="entry name" value="Jelly Rolls"/>
    <property type="match status" value="1"/>
</dbReference>
<feature type="transmembrane region" description="Helical" evidence="2">
    <location>
        <begin position="303"/>
        <end position="326"/>
    </location>
</feature>
<evidence type="ECO:0000256" key="1">
    <source>
        <dbReference type="SAM" id="MobiDB-lite"/>
    </source>
</evidence>
<evidence type="ECO:0000259" key="3">
    <source>
        <dbReference type="PROSITE" id="PS50042"/>
    </source>
</evidence>
<dbReference type="SUPFAM" id="SSF81324">
    <property type="entry name" value="Voltage-gated potassium channels"/>
    <property type="match status" value="1"/>
</dbReference>
<keyword evidence="2" id="KW-0472">Membrane</keyword>
<dbReference type="InterPro" id="IPR014710">
    <property type="entry name" value="RmlC-like_jellyroll"/>
</dbReference>
<dbReference type="InterPro" id="IPR050818">
    <property type="entry name" value="KCNH_animal-type"/>
</dbReference>
<evidence type="ECO:0000313" key="4">
    <source>
        <dbReference type="EMBL" id="CAK9020862.1"/>
    </source>
</evidence>
<dbReference type="InterPro" id="IPR000595">
    <property type="entry name" value="cNMP-bd_dom"/>
</dbReference>
<accession>A0ABP0K262</accession>
<keyword evidence="2" id="KW-1133">Transmembrane helix</keyword>
<name>A0ABP0K262_9DINO</name>
<dbReference type="PANTHER" id="PTHR10217:SF435">
    <property type="entry name" value="POTASSIUM VOLTAGE-GATED CHANNEL PROTEIN EAG"/>
    <property type="match status" value="1"/>
</dbReference>
<dbReference type="EMBL" id="CAXAMN010007224">
    <property type="protein sequence ID" value="CAK9020862.1"/>
    <property type="molecule type" value="Genomic_DNA"/>
</dbReference>
<evidence type="ECO:0000313" key="5">
    <source>
        <dbReference type="Proteomes" id="UP001642484"/>
    </source>
</evidence>
<feature type="transmembrane region" description="Helical" evidence="2">
    <location>
        <begin position="507"/>
        <end position="527"/>
    </location>
</feature>
<keyword evidence="2" id="KW-0812">Transmembrane</keyword>
<reference evidence="4 5" key="1">
    <citation type="submission" date="2024-02" db="EMBL/GenBank/DDBJ databases">
        <authorList>
            <person name="Chen Y."/>
            <person name="Shah S."/>
            <person name="Dougan E. K."/>
            <person name="Thang M."/>
            <person name="Chan C."/>
        </authorList>
    </citation>
    <scope>NUCLEOTIDE SEQUENCE [LARGE SCALE GENOMIC DNA]</scope>
</reference>
<evidence type="ECO:0000256" key="2">
    <source>
        <dbReference type="SAM" id="Phobius"/>
    </source>
</evidence>
<dbReference type="SUPFAM" id="SSF51206">
    <property type="entry name" value="cAMP-binding domain-like"/>
    <property type="match status" value="1"/>
</dbReference>
<sequence length="1041" mass="119904">MADDERSLMGGSSSGGPEHRPWSKNSLSNSEVPRTNFREALKIHLADFQSRLIAEHESRLAPDLQSLELRIESLRAENERLRASMPEDHKEHREHSHCRREVSARASAISSSPVRKAPSERRSGRKTMVATSVKSRGRRSSVRGSSVFDLRPLRPFPEDEPEKKVSESSNHQNQDLVRAALAAWKEFTFNYVQDEDDESEQEIEALRQAAYKEWPEDLNGSEFWQAQLFRNELGRTMSSDLSASKEKLTASAPCHRFYRKHLVTSPSSRRRMIWDLCGLCLVIWDIFAIPMNAFELTDIVTPYIMSWVSTVFWTIDFPTNFFLGFYRAGHIVIDPWKIAWQYLRTWFAVDVGVLALDWFFIFLDITMADIEEDTDAAGNNYFRIARMSRGLKVLRILRLVRLAKLFPKFHSAFIVVQSDFIRLSMGAWFAVVIVVVMNHYVACVWFALGYWDTQAPITWVKENDLDGVQNPWKVELTYQYSTSLHWALCQFTPATTEVMATNTTERIFTVLTIILGLISFSSFVSNITTSMTQLRNLNSEKHKLQSALRTYFSQNEVPPEVSKCIYDWIHSHRKMHRVRVHEQDIELLAEMPERLRFKLREAVYRPVLCRHPFLQEWCEVDQRGFDRLCHQALQEIRISTEHTVFIKKEQAAGMYFVTGGELKYWKSALQDPMPIGTGDWICEIALWVQWRHCGTLSAKCASDVMLVDADLFRSVISGCSRVTKRMAKSYAAGFVRHDCEILHSNGWLGDVCCSFEGIQNLKDSVLRNASSPNLFAAPVDLSQEAEVVRESSEDTNREERDEWRLIAVMFCAPWMQKVPTPVSPGEGGSGRDGCENCDAIASLQGEAFVIVIGSTAEPLRRGLAVHEQLLLRACCSASREGVSGTSVFWEEVLSNRQARHAKRGALLHWADYKRWFQHTLLESQKLRLRRLFLALRPSARSMMLRDRAQSEQQRHAERLALRHVQRSAQRCLKELALRLARQRKALRVRDRQLQRQCFSAITEWQLLRQAFYCLAGRSTTPRGRVQRRRRVPFSLKVGGEH</sequence>
<organism evidence="4 5">
    <name type="scientific">Durusdinium trenchii</name>
    <dbReference type="NCBI Taxonomy" id="1381693"/>
    <lineage>
        <taxon>Eukaryota</taxon>
        <taxon>Sar</taxon>
        <taxon>Alveolata</taxon>
        <taxon>Dinophyceae</taxon>
        <taxon>Suessiales</taxon>
        <taxon>Symbiodiniaceae</taxon>
        <taxon>Durusdinium</taxon>
    </lineage>
</organism>
<feature type="region of interest" description="Disordered" evidence="1">
    <location>
        <begin position="80"/>
        <end position="172"/>
    </location>
</feature>
<feature type="domain" description="Cyclic nucleotide-binding" evidence="3">
    <location>
        <begin position="632"/>
        <end position="733"/>
    </location>
</feature>
<proteinExistence type="predicted"/>
<feature type="transmembrane region" description="Helical" evidence="2">
    <location>
        <begin position="272"/>
        <end position="291"/>
    </location>
</feature>
<protein>
    <recommendedName>
        <fullName evidence="3">Cyclic nucleotide-binding domain-containing protein</fullName>
    </recommendedName>
</protein>
<feature type="compositionally biased region" description="Polar residues" evidence="1">
    <location>
        <begin position="23"/>
        <end position="33"/>
    </location>
</feature>
<feature type="transmembrane region" description="Helical" evidence="2">
    <location>
        <begin position="346"/>
        <end position="363"/>
    </location>
</feature>
<dbReference type="InterPro" id="IPR018490">
    <property type="entry name" value="cNMP-bd_dom_sf"/>
</dbReference>
<comment type="caution">
    <text evidence="4">The sequence shown here is derived from an EMBL/GenBank/DDBJ whole genome shotgun (WGS) entry which is preliminary data.</text>
</comment>
<keyword evidence="5" id="KW-1185">Reference proteome</keyword>
<dbReference type="PROSITE" id="PS50042">
    <property type="entry name" value="CNMP_BINDING_3"/>
    <property type="match status" value="1"/>
</dbReference>
<feature type="region of interest" description="Disordered" evidence="1">
    <location>
        <begin position="1"/>
        <end position="33"/>
    </location>
</feature>
<feature type="transmembrane region" description="Helical" evidence="2">
    <location>
        <begin position="427"/>
        <end position="451"/>
    </location>
</feature>
<dbReference type="Proteomes" id="UP001642484">
    <property type="component" value="Unassembled WGS sequence"/>
</dbReference>
<feature type="compositionally biased region" description="Basic and acidic residues" evidence="1">
    <location>
        <begin position="80"/>
        <end position="103"/>
    </location>
</feature>